<reference evidence="1 2" key="1">
    <citation type="submission" date="2020-05" db="EMBL/GenBank/DDBJ databases">
        <authorList>
            <person name="Campoy J."/>
            <person name="Schneeberger K."/>
            <person name="Spophaly S."/>
        </authorList>
    </citation>
    <scope>NUCLEOTIDE SEQUENCE [LARGE SCALE GENOMIC DNA]</scope>
    <source>
        <strain evidence="1">PruArmRojPasFocal</strain>
    </source>
</reference>
<evidence type="ECO:0000313" key="1">
    <source>
        <dbReference type="EMBL" id="CAB4287522.1"/>
    </source>
</evidence>
<accession>A0A6J5VHA9</accession>
<gene>
    <name evidence="1" type="ORF">CURHAP_LOCUS45506</name>
</gene>
<name>A0A6J5VHA9_PRUAR</name>
<sequence>MNVYLELSFTAPTKMKIALVTRPGGGAIDQQVQRVKTDGQSTQRPLNSSSRALGAANSMYQLVCPEFHQREEANRDSSGWREIRPANLIGLV</sequence>
<proteinExistence type="predicted"/>
<dbReference type="Proteomes" id="UP000507222">
    <property type="component" value="Unassembled WGS sequence"/>
</dbReference>
<dbReference type="AlphaFoldDB" id="A0A6J5VHA9"/>
<evidence type="ECO:0000313" key="2">
    <source>
        <dbReference type="Proteomes" id="UP000507222"/>
    </source>
</evidence>
<protein>
    <submittedName>
        <fullName evidence="1">Uncharacterized protein</fullName>
    </submittedName>
</protein>
<dbReference type="EMBL" id="CAEKDK010000007">
    <property type="protein sequence ID" value="CAB4287522.1"/>
    <property type="molecule type" value="Genomic_DNA"/>
</dbReference>
<organism evidence="1 2">
    <name type="scientific">Prunus armeniaca</name>
    <name type="common">Apricot</name>
    <name type="synonym">Armeniaca vulgaris</name>
    <dbReference type="NCBI Taxonomy" id="36596"/>
    <lineage>
        <taxon>Eukaryota</taxon>
        <taxon>Viridiplantae</taxon>
        <taxon>Streptophyta</taxon>
        <taxon>Embryophyta</taxon>
        <taxon>Tracheophyta</taxon>
        <taxon>Spermatophyta</taxon>
        <taxon>Magnoliopsida</taxon>
        <taxon>eudicotyledons</taxon>
        <taxon>Gunneridae</taxon>
        <taxon>Pentapetalae</taxon>
        <taxon>rosids</taxon>
        <taxon>fabids</taxon>
        <taxon>Rosales</taxon>
        <taxon>Rosaceae</taxon>
        <taxon>Amygdaloideae</taxon>
        <taxon>Amygdaleae</taxon>
        <taxon>Prunus</taxon>
    </lineage>
</organism>